<name>A0AAW2JBJ0_SESRA</name>
<dbReference type="InterPro" id="IPR026960">
    <property type="entry name" value="RVT-Znf"/>
</dbReference>
<gene>
    <name evidence="2" type="ORF">Sradi_7015100</name>
</gene>
<organism evidence="2">
    <name type="scientific">Sesamum radiatum</name>
    <name type="common">Black benniseed</name>
    <dbReference type="NCBI Taxonomy" id="300843"/>
    <lineage>
        <taxon>Eukaryota</taxon>
        <taxon>Viridiplantae</taxon>
        <taxon>Streptophyta</taxon>
        <taxon>Embryophyta</taxon>
        <taxon>Tracheophyta</taxon>
        <taxon>Spermatophyta</taxon>
        <taxon>Magnoliopsida</taxon>
        <taxon>eudicotyledons</taxon>
        <taxon>Gunneridae</taxon>
        <taxon>Pentapetalae</taxon>
        <taxon>asterids</taxon>
        <taxon>lamiids</taxon>
        <taxon>Lamiales</taxon>
        <taxon>Pedaliaceae</taxon>
        <taxon>Sesamum</taxon>
    </lineage>
</organism>
<dbReference type="AlphaFoldDB" id="A0AAW2JBJ0"/>
<reference evidence="2" key="2">
    <citation type="journal article" date="2024" name="Plant">
        <title>Genomic evolution and insights into agronomic trait innovations of Sesamum species.</title>
        <authorList>
            <person name="Miao H."/>
            <person name="Wang L."/>
            <person name="Qu L."/>
            <person name="Liu H."/>
            <person name="Sun Y."/>
            <person name="Le M."/>
            <person name="Wang Q."/>
            <person name="Wei S."/>
            <person name="Zheng Y."/>
            <person name="Lin W."/>
            <person name="Duan Y."/>
            <person name="Cao H."/>
            <person name="Xiong S."/>
            <person name="Wang X."/>
            <person name="Wei L."/>
            <person name="Li C."/>
            <person name="Ma Q."/>
            <person name="Ju M."/>
            <person name="Zhao R."/>
            <person name="Li G."/>
            <person name="Mu C."/>
            <person name="Tian Q."/>
            <person name="Mei H."/>
            <person name="Zhang T."/>
            <person name="Gao T."/>
            <person name="Zhang H."/>
        </authorList>
    </citation>
    <scope>NUCLEOTIDE SEQUENCE</scope>
    <source>
        <strain evidence="2">G02</strain>
    </source>
</reference>
<reference evidence="2" key="1">
    <citation type="submission" date="2020-06" db="EMBL/GenBank/DDBJ databases">
        <authorList>
            <person name="Li T."/>
            <person name="Hu X."/>
            <person name="Zhang T."/>
            <person name="Song X."/>
            <person name="Zhang H."/>
            <person name="Dai N."/>
            <person name="Sheng W."/>
            <person name="Hou X."/>
            <person name="Wei L."/>
        </authorList>
    </citation>
    <scope>NUCLEOTIDE SEQUENCE</scope>
    <source>
        <strain evidence="2">G02</strain>
        <tissue evidence="2">Leaf</tissue>
    </source>
</reference>
<protein>
    <recommendedName>
        <fullName evidence="1">Reverse transcriptase zinc-binding domain-containing protein</fullName>
    </recommendedName>
</protein>
<accession>A0AAW2JBJ0</accession>
<evidence type="ECO:0000313" key="2">
    <source>
        <dbReference type="EMBL" id="KAL0291765.1"/>
    </source>
</evidence>
<dbReference type="Pfam" id="PF13966">
    <property type="entry name" value="zf-RVT"/>
    <property type="match status" value="1"/>
</dbReference>
<feature type="domain" description="Reverse transcriptase zinc-binding" evidence="1">
    <location>
        <begin position="33"/>
        <end position="106"/>
    </location>
</feature>
<comment type="caution">
    <text evidence="2">The sequence shown here is derived from an EMBL/GenBank/DDBJ whole genome shotgun (WGS) entry which is preliminary data.</text>
</comment>
<sequence length="107" mass="12164">MFRPEHAAVIIGIDRISGSSDHLCWHFEKHGRYSVKSAYHLLYQGAVPHSLLGPIASMSSRPEGWEFIWRVVVTRKVWLFAWRVCQDSLPTSSKLARRGVTKDGTCP</sequence>
<evidence type="ECO:0000259" key="1">
    <source>
        <dbReference type="Pfam" id="PF13966"/>
    </source>
</evidence>
<dbReference type="EMBL" id="JACGWJ010000500">
    <property type="protein sequence ID" value="KAL0291765.1"/>
    <property type="molecule type" value="Genomic_DNA"/>
</dbReference>
<proteinExistence type="predicted"/>